<dbReference type="STRING" id="1045558.SAMN05216175_10761"/>
<dbReference type="InterPro" id="IPR050408">
    <property type="entry name" value="HGPRT"/>
</dbReference>
<dbReference type="AlphaFoldDB" id="A0A1I2S8W1"/>
<protein>
    <submittedName>
        <fullName evidence="4">Hypoxanthine phosphoribosyltransferase</fullName>
    </submittedName>
</protein>
<dbReference type="CDD" id="cd06223">
    <property type="entry name" value="PRTases_typeI"/>
    <property type="match status" value="1"/>
</dbReference>
<dbReference type="GO" id="GO:0004422">
    <property type="term" value="F:hypoxanthine phosphoribosyltransferase activity"/>
    <property type="evidence" value="ECO:0007669"/>
    <property type="project" value="TreeGrafter"/>
</dbReference>
<feature type="domain" description="Phosphoribosyltransferase" evidence="3">
    <location>
        <begin position="41"/>
        <end position="194"/>
    </location>
</feature>
<dbReference type="Proteomes" id="UP000198623">
    <property type="component" value="Unassembled WGS sequence"/>
</dbReference>
<dbReference type="GO" id="GO:0032264">
    <property type="term" value="P:IMP salvage"/>
    <property type="evidence" value="ECO:0007669"/>
    <property type="project" value="TreeGrafter"/>
</dbReference>
<dbReference type="GO" id="GO:0032263">
    <property type="term" value="P:GMP salvage"/>
    <property type="evidence" value="ECO:0007669"/>
    <property type="project" value="TreeGrafter"/>
</dbReference>
<dbReference type="NCBIfam" id="NF006605">
    <property type="entry name" value="PRK09162.1"/>
    <property type="match status" value="1"/>
</dbReference>
<dbReference type="SUPFAM" id="SSF53271">
    <property type="entry name" value="PRTase-like"/>
    <property type="match status" value="1"/>
</dbReference>
<dbReference type="InterPro" id="IPR029057">
    <property type="entry name" value="PRTase-like"/>
</dbReference>
<evidence type="ECO:0000256" key="2">
    <source>
        <dbReference type="ARBA" id="ARBA00049402"/>
    </source>
</evidence>
<comment type="catalytic activity">
    <reaction evidence="1">
        <text>GMP + diphosphate = guanine + 5-phospho-alpha-D-ribose 1-diphosphate</text>
        <dbReference type="Rhea" id="RHEA:25424"/>
        <dbReference type="ChEBI" id="CHEBI:16235"/>
        <dbReference type="ChEBI" id="CHEBI:33019"/>
        <dbReference type="ChEBI" id="CHEBI:58017"/>
        <dbReference type="ChEBI" id="CHEBI:58115"/>
        <dbReference type="EC" id="2.4.2.8"/>
    </reaction>
    <physiologicalReaction direction="right-to-left" evidence="1">
        <dbReference type="Rhea" id="RHEA:25426"/>
    </physiologicalReaction>
</comment>
<keyword evidence="4" id="KW-0328">Glycosyltransferase</keyword>
<dbReference type="GO" id="GO:0046100">
    <property type="term" value="P:hypoxanthine metabolic process"/>
    <property type="evidence" value="ECO:0007669"/>
    <property type="project" value="TreeGrafter"/>
</dbReference>
<dbReference type="GO" id="GO:0006178">
    <property type="term" value="P:guanine salvage"/>
    <property type="evidence" value="ECO:0007669"/>
    <property type="project" value="TreeGrafter"/>
</dbReference>
<gene>
    <name evidence="4" type="ORF">SAMN05216175_10761</name>
</gene>
<dbReference type="GO" id="GO:0000287">
    <property type="term" value="F:magnesium ion binding"/>
    <property type="evidence" value="ECO:0007669"/>
    <property type="project" value="TreeGrafter"/>
</dbReference>
<dbReference type="GO" id="GO:0005829">
    <property type="term" value="C:cytosol"/>
    <property type="evidence" value="ECO:0007669"/>
    <property type="project" value="TreeGrafter"/>
</dbReference>
<dbReference type="PANTHER" id="PTHR43340:SF1">
    <property type="entry name" value="HYPOXANTHINE PHOSPHORIBOSYLTRANSFERASE"/>
    <property type="match status" value="1"/>
</dbReference>
<dbReference type="InterPro" id="IPR000836">
    <property type="entry name" value="PRTase_dom"/>
</dbReference>
<evidence type="ECO:0000256" key="1">
    <source>
        <dbReference type="ARBA" id="ARBA00048811"/>
    </source>
</evidence>
<keyword evidence="5" id="KW-1185">Reference proteome</keyword>
<evidence type="ECO:0000259" key="3">
    <source>
        <dbReference type="Pfam" id="PF00156"/>
    </source>
</evidence>
<sequence>MFMLLQSYLFNNQLPSEKPPLINSTPNTDLEHIKKIYSEADQLFSETDVEASIEQMAKEITESLAERNPVIFTVMNGGLVIGGKLLTKLNFPLEASYMHATRYRNGTSGHELEWKVAPMIDFNGRPVLIVDDILDEGHTLAEIIDYCRKNGATEVHSAVLVNKLHSRKARQDLKADFVGLEVEDRYIFGFGMDYHGYWRNAPGIFAVKGM</sequence>
<reference evidence="5" key="1">
    <citation type="submission" date="2016-10" db="EMBL/GenBank/DDBJ databases">
        <authorList>
            <person name="Varghese N."/>
            <person name="Submissions S."/>
        </authorList>
    </citation>
    <scope>NUCLEOTIDE SEQUENCE [LARGE SCALE GENOMIC DNA]</scope>
    <source>
        <strain evidence="5">CGMCC 1.10971</strain>
    </source>
</reference>
<proteinExistence type="predicted"/>
<name>A0A1I2S8W1_9GAMM</name>
<dbReference type="PANTHER" id="PTHR43340">
    <property type="entry name" value="HYPOXANTHINE-GUANINE PHOSPHORIBOSYLTRANSFERASE"/>
    <property type="match status" value="1"/>
</dbReference>
<dbReference type="EMBL" id="FOOU01000007">
    <property type="protein sequence ID" value="SFG46496.1"/>
    <property type="molecule type" value="Genomic_DNA"/>
</dbReference>
<accession>A0A1I2S8W1</accession>
<keyword evidence="4" id="KW-0808">Transferase</keyword>
<evidence type="ECO:0000313" key="4">
    <source>
        <dbReference type="EMBL" id="SFG46496.1"/>
    </source>
</evidence>
<evidence type="ECO:0000313" key="5">
    <source>
        <dbReference type="Proteomes" id="UP000198623"/>
    </source>
</evidence>
<dbReference type="Pfam" id="PF00156">
    <property type="entry name" value="Pribosyltran"/>
    <property type="match status" value="1"/>
</dbReference>
<dbReference type="Gene3D" id="3.40.50.2020">
    <property type="match status" value="1"/>
</dbReference>
<comment type="catalytic activity">
    <reaction evidence="2">
        <text>IMP + diphosphate = hypoxanthine + 5-phospho-alpha-D-ribose 1-diphosphate</text>
        <dbReference type="Rhea" id="RHEA:17973"/>
        <dbReference type="ChEBI" id="CHEBI:17368"/>
        <dbReference type="ChEBI" id="CHEBI:33019"/>
        <dbReference type="ChEBI" id="CHEBI:58017"/>
        <dbReference type="ChEBI" id="CHEBI:58053"/>
        <dbReference type="EC" id="2.4.2.8"/>
    </reaction>
    <physiologicalReaction direction="right-to-left" evidence="2">
        <dbReference type="Rhea" id="RHEA:17975"/>
    </physiologicalReaction>
</comment>
<organism evidence="4 5">
    <name type="scientific">Neptunomonas qingdaonensis</name>
    <dbReference type="NCBI Taxonomy" id="1045558"/>
    <lineage>
        <taxon>Bacteria</taxon>
        <taxon>Pseudomonadati</taxon>
        <taxon>Pseudomonadota</taxon>
        <taxon>Gammaproteobacteria</taxon>
        <taxon>Oceanospirillales</taxon>
        <taxon>Oceanospirillaceae</taxon>
        <taxon>Neptunomonas</taxon>
    </lineage>
</organism>